<dbReference type="GO" id="GO:0006508">
    <property type="term" value="P:proteolysis"/>
    <property type="evidence" value="ECO:0007669"/>
    <property type="project" value="InterPro"/>
</dbReference>
<feature type="domain" description="Acylamino-acid-releasing enzyme N-terminal" evidence="10">
    <location>
        <begin position="4"/>
        <end position="426"/>
    </location>
</feature>
<dbReference type="KEGG" id="cvn:111109462"/>
<evidence type="ECO:0000256" key="7">
    <source>
        <dbReference type="ARBA" id="ARBA00022490"/>
    </source>
</evidence>
<dbReference type="Pfam" id="PF19283">
    <property type="entry name" value="APEH_N"/>
    <property type="match status" value="1"/>
</dbReference>
<comment type="catalytic activity">
    <reaction evidence="1">
        <text>Cleavage of an N-acetyl or N-formyl amino acid from the N-terminus of a polypeptide.</text>
        <dbReference type="EC" id="3.4.19.1"/>
    </reaction>
</comment>
<organism evidence="11 12">
    <name type="scientific">Crassostrea virginica</name>
    <name type="common">Eastern oyster</name>
    <dbReference type="NCBI Taxonomy" id="6565"/>
    <lineage>
        <taxon>Eukaryota</taxon>
        <taxon>Metazoa</taxon>
        <taxon>Spiralia</taxon>
        <taxon>Lophotrochozoa</taxon>
        <taxon>Mollusca</taxon>
        <taxon>Bivalvia</taxon>
        <taxon>Autobranchia</taxon>
        <taxon>Pteriomorphia</taxon>
        <taxon>Ostreida</taxon>
        <taxon>Ostreoidea</taxon>
        <taxon>Ostreidae</taxon>
        <taxon>Crassostrea</taxon>
    </lineage>
</organism>
<evidence type="ECO:0000313" key="11">
    <source>
        <dbReference type="Proteomes" id="UP000694844"/>
    </source>
</evidence>
<dbReference type="GeneID" id="111109462"/>
<evidence type="ECO:0000313" key="12">
    <source>
        <dbReference type="RefSeq" id="XP_022301287.1"/>
    </source>
</evidence>
<dbReference type="Proteomes" id="UP000694844">
    <property type="component" value="Chromosome 8"/>
</dbReference>
<comment type="similarity">
    <text evidence="3">Belongs to the peptidase S9C family.</text>
</comment>
<name>A0A8B8BD06_CRAVI</name>
<dbReference type="InterPro" id="IPR045550">
    <property type="entry name" value="AARE_N"/>
</dbReference>
<reference evidence="12" key="1">
    <citation type="submission" date="2025-08" db="UniProtKB">
        <authorList>
            <consortium name="RefSeq"/>
        </authorList>
    </citation>
    <scope>IDENTIFICATION</scope>
    <source>
        <tissue evidence="12">Whole sample</tissue>
    </source>
</reference>
<dbReference type="GO" id="GO:0004252">
    <property type="term" value="F:serine-type endopeptidase activity"/>
    <property type="evidence" value="ECO:0007669"/>
    <property type="project" value="TreeGrafter"/>
</dbReference>
<evidence type="ECO:0000256" key="4">
    <source>
        <dbReference type="ARBA" id="ARBA00011881"/>
    </source>
</evidence>
<evidence type="ECO:0000256" key="6">
    <source>
        <dbReference type="ARBA" id="ARBA00018421"/>
    </source>
</evidence>
<dbReference type="FunFam" id="3.40.50.1820:FF:000043">
    <property type="entry name" value="acylamino-acid-releasing enzyme"/>
    <property type="match status" value="1"/>
</dbReference>
<dbReference type="GO" id="GO:0005737">
    <property type="term" value="C:cytoplasm"/>
    <property type="evidence" value="ECO:0007669"/>
    <property type="project" value="UniProtKB-SubCell"/>
</dbReference>
<dbReference type="RefSeq" id="XP_022301287.1">
    <property type="nucleotide sequence ID" value="XM_022445579.1"/>
</dbReference>
<evidence type="ECO:0000256" key="5">
    <source>
        <dbReference type="ARBA" id="ARBA00012917"/>
    </source>
</evidence>
<dbReference type="GO" id="GO:0008242">
    <property type="term" value="F:omega peptidase activity"/>
    <property type="evidence" value="ECO:0007669"/>
    <property type="project" value="UniProtKB-EC"/>
</dbReference>
<accession>A0A8B8BD06</accession>
<dbReference type="SUPFAM" id="SSF53474">
    <property type="entry name" value="alpha/beta-Hydrolases"/>
    <property type="match status" value="1"/>
</dbReference>
<proteinExistence type="inferred from homology"/>
<keyword evidence="11" id="KW-1185">Reference proteome</keyword>
<keyword evidence="8" id="KW-0378">Hydrolase</keyword>
<dbReference type="OrthoDB" id="416344at2759"/>
<dbReference type="Pfam" id="PF00326">
    <property type="entry name" value="Peptidase_S9"/>
    <property type="match status" value="1"/>
</dbReference>
<comment type="subunit">
    <text evidence="4">Homotetramer.</text>
</comment>
<dbReference type="InterPro" id="IPR001375">
    <property type="entry name" value="Peptidase_S9_cat"/>
</dbReference>
<comment type="subcellular location">
    <subcellularLocation>
        <location evidence="2">Cytoplasm</location>
    </subcellularLocation>
</comment>
<dbReference type="PANTHER" id="PTHR42776">
    <property type="entry name" value="SERINE PEPTIDASE S9 FAMILY MEMBER"/>
    <property type="match status" value="1"/>
</dbReference>
<sequence length="709" mass="80200">MNTKLASAIEVYKRLVSHPDPVVAWFSYNGIQNQLAINSVWNQSDLDRLEKVKFTKTYVVQENSSGKFEVNHRKISATDSNIMYNEEAPSGQFNAIIRKFTPKKGGEEKQFIEIWNHCKKIKQYDVLSQEKHGKICPKDGQFGCLHWSKAEDKLLYVSERKTPKTVSFFDTKKTDKPEEEQPTRGHEHDFKEDWGEQLVGKHKLALNILDLNSGDIDTLDIIPEDLSVGQAIWTPDDGIVFVGWKHEPYRLGLTYCPIRQSAIYLWDSKTSSVKRLSEESRASHLPRITPDGSKLIYLDNAINGPHYQCSRLMMYDMKSGNITVLVDIVKDPKGDEFPGIFSMSLPQRCWTEDGKGIVFSSVWRHQVGILVVDIETTKVTPILCKSGGCIKVTDIFQDRMLVVQSNLNQQPYFSICKLPERGQESSVMFHPLDDPEPSLDINFRILKFRPDHRPHPTLGTQEYEAILATPKNGGQEKYPLIVFPHGGPHSVLTTDFMLLPTVFMLSGFAMVFINYRGSTGYGDDNLRSLPGRIGDQDVKDCQEVVESVVKLDEINEKQLTVFGGSHGGFLTAHLIGQYPSVYKAACCRNPVTNIAGMVATTDIPDWTFTEGGFDFSHGALSTGEILTEMWNKSPMQYVDKVETPILIILGLEDARVPPKQGEVYYKQLKARNKKARLIGYKENSHPIDTVEAAADSCINILDWFWQHLD</sequence>
<dbReference type="InterPro" id="IPR011042">
    <property type="entry name" value="6-blade_b-propeller_TolB-like"/>
</dbReference>
<gene>
    <name evidence="12" type="primary">LOC111109462</name>
</gene>
<dbReference type="Gene3D" id="3.40.50.1820">
    <property type="entry name" value="alpha/beta hydrolase"/>
    <property type="match status" value="1"/>
</dbReference>
<evidence type="ECO:0000256" key="2">
    <source>
        <dbReference type="ARBA" id="ARBA00004496"/>
    </source>
</evidence>
<dbReference type="InterPro" id="IPR029058">
    <property type="entry name" value="AB_hydrolase_fold"/>
</dbReference>
<evidence type="ECO:0000259" key="9">
    <source>
        <dbReference type="Pfam" id="PF00326"/>
    </source>
</evidence>
<dbReference type="AlphaFoldDB" id="A0A8B8BD06"/>
<evidence type="ECO:0000256" key="1">
    <source>
        <dbReference type="ARBA" id="ARBA00000721"/>
    </source>
</evidence>
<dbReference type="PANTHER" id="PTHR42776:SF4">
    <property type="entry name" value="ACYLAMINO-ACID-RELEASING ENZYME"/>
    <property type="match status" value="1"/>
</dbReference>
<feature type="domain" description="Peptidase S9 prolyl oligopeptidase catalytic" evidence="9">
    <location>
        <begin position="501"/>
        <end position="708"/>
    </location>
</feature>
<evidence type="ECO:0000256" key="8">
    <source>
        <dbReference type="ARBA" id="ARBA00022801"/>
    </source>
</evidence>
<dbReference type="EC" id="3.4.19.1" evidence="5"/>
<evidence type="ECO:0000256" key="3">
    <source>
        <dbReference type="ARBA" id="ARBA00010040"/>
    </source>
</evidence>
<dbReference type="SUPFAM" id="SSF82171">
    <property type="entry name" value="DPP6 N-terminal domain-like"/>
    <property type="match status" value="1"/>
</dbReference>
<protein>
    <recommendedName>
        <fullName evidence="6">Acylamino-acid-releasing enzyme</fullName>
        <ecNumber evidence="5">3.4.19.1</ecNumber>
    </recommendedName>
</protein>
<keyword evidence="7" id="KW-0963">Cytoplasm</keyword>
<dbReference type="Gene3D" id="2.120.10.30">
    <property type="entry name" value="TolB, C-terminal domain"/>
    <property type="match status" value="1"/>
</dbReference>
<evidence type="ECO:0000259" key="10">
    <source>
        <dbReference type="Pfam" id="PF19283"/>
    </source>
</evidence>